<dbReference type="SUPFAM" id="SSF103473">
    <property type="entry name" value="MFS general substrate transporter"/>
    <property type="match status" value="1"/>
</dbReference>
<evidence type="ECO:0000256" key="4">
    <source>
        <dbReference type="ARBA" id="ARBA00022989"/>
    </source>
</evidence>
<dbReference type="GO" id="GO:0016020">
    <property type="term" value="C:membrane"/>
    <property type="evidence" value="ECO:0007669"/>
    <property type="project" value="UniProtKB-SubCell"/>
</dbReference>
<evidence type="ECO:0000256" key="2">
    <source>
        <dbReference type="ARBA" id="ARBA00022448"/>
    </source>
</evidence>
<keyword evidence="3 6" id="KW-0812">Transmembrane</keyword>
<feature type="transmembrane region" description="Helical" evidence="6">
    <location>
        <begin position="21"/>
        <end position="41"/>
    </location>
</feature>
<keyword evidence="2" id="KW-0813">Transport</keyword>
<dbReference type="InterPro" id="IPR036259">
    <property type="entry name" value="MFS_trans_sf"/>
</dbReference>
<protein>
    <submittedName>
        <fullName evidence="7">Major facilitator superfamily domain, general substrate transporter</fullName>
    </submittedName>
</protein>
<feature type="transmembrane region" description="Helical" evidence="6">
    <location>
        <begin position="224"/>
        <end position="244"/>
    </location>
</feature>
<dbReference type="OMA" id="SECSHEF"/>
<feature type="transmembrane region" description="Helical" evidence="6">
    <location>
        <begin position="102"/>
        <end position="120"/>
    </location>
</feature>
<evidence type="ECO:0000256" key="3">
    <source>
        <dbReference type="ARBA" id="ARBA00022692"/>
    </source>
</evidence>
<evidence type="ECO:0000256" key="1">
    <source>
        <dbReference type="ARBA" id="ARBA00004141"/>
    </source>
</evidence>
<gene>
    <name evidence="7" type="ORF">PPERSA_12693</name>
</gene>
<feature type="transmembrane region" description="Helical" evidence="6">
    <location>
        <begin position="256"/>
        <end position="275"/>
    </location>
</feature>
<accession>A0A0V0QTK4</accession>
<evidence type="ECO:0000313" key="7">
    <source>
        <dbReference type="EMBL" id="KRX05515.1"/>
    </source>
</evidence>
<feature type="transmembrane region" description="Helical" evidence="6">
    <location>
        <begin position="158"/>
        <end position="175"/>
    </location>
</feature>
<feature type="transmembrane region" description="Helical" evidence="6">
    <location>
        <begin position="309"/>
        <end position="330"/>
    </location>
</feature>
<dbReference type="InParanoid" id="A0A0V0QTK4"/>
<evidence type="ECO:0000256" key="5">
    <source>
        <dbReference type="ARBA" id="ARBA00023136"/>
    </source>
</evidence>
<sequence length="345" mass="39878">MQRKQLTPTEVKEIKQQSWRIIVGGILLNLIVGSFYSFGAYSIYLASYLKTQTPNLTLDGIAIVFPLMNILMNCTPIYGLMYTLPFLSTWRYFPTKLQKVNAVLQTGFGLGGAIFGYFAFEIVNYDNQAAKYIVEENGVDRFYFEECISFNVPTMLKTFSISIAILGALTLILLWKPSNENLDHYRDLMIRIDNKKKSDKEKEMMPTSECLNLKQGLLSKNFQLLFIMAFASTMFGFFIMTQYKNYGILLQYDDQTLTYIGFLAFTLFGCTRDLWTKLITNQGFKKSFIYLQSSILVLMILYMKYCDNLLIYGLTVVIIIFLQGGLFTWFSSFTPKVFGYNPRWE</sequence>
<dbReference type="AlphaFoldDB" id="A0A0V0QTK4"/>
<dbReference type="PANTHER" id="PTHR43385:SF1">
    <property type="entry name" value="RIBOFLAVIN TRANSPORTER RIBJ"/>
    <property type="match status" value="1"/>
</dbReference>
<keyword evidence="8" id="KW-1185">Reference proteome</keyword>
<dbReference type="PANTHER" id="PTHR43385">
    <property type="entry name" value="RIBOFLAVIN TRANSPORTER RIBJ"/>
    <property type="match status" value="1"/>
</dbReference>
<keyword evidence="4 6" id="KW-1133">Transmembrane helix</keyword>
<dbReference type="InterPro" id="IPR052983">
    <property type="entry name" value="MFS_Riboflavin_Transporter"/>
</dbReference>
<comment type="caution">
    <text evidence="7">The sequence shown here is derived from an EMBL/GenBank/DDBJ whole genome shotgun (WGS) entry which is preliminary data.</text>
</comment>
<feature type="transmembrane region" description="Helical" evidence="6">
    <location>
        <begin position="61"/>
        <end position="81"/>
    </location>
</feature>
<keyword evidence="5 6" id="KW-0472">Membrane</keyword>
<dbReference type="OrthoDB" id="289951at2759"/>
<proteinExistence type="predicted"/>
<comment type="subcellular location">
    <subcellularLocation>
        <location evidence="1">Membrane</location>
        <topology evidence="1">Multi-pass membrane protein</topology>
    </subcellularLocation>
</comment>
<evidence type="ECO:0000256" key="6">
    <source>
        <dbReference type="SAM" id="Phobius"/>
    </source>
</evidence>
<dbReference type="EMBL" id="LDAU01000106">
    <property type="protein sequence ID" value="KRX05515.1"/>
    <property type="molecule type" value="Genomic_DNA"/>
</dbReference>
<evidence type="ECO:0000313" key="8">
    <source>
        <dbReference type="Proteomes" id="UP000054937"/>
    </source>
</evidence>
<dbReference type="Proteomes" id="UP000054937">
    <property type="component" value="Unassembled WGS sequence"/>
</dbReference>
<organism evidence="7 8">
    <name type="scientific">Pseudocohnilembus persalinus</name>
    <name type="common">Ciliate</name>
    <dbReference type="NCBI Taxonomy" id="266149"/>
    <lineage>
        <taxon>Eukaryota</taxon>
        <taxon>Sar</taxon>
        <taxon>Alveolata</taxon>
        <taxon>Ciliophora</taxon>
        <taxon>Intramacronucleata</taxon>
        <taxon>Oligohymenophorea</taxon>
        <taxon>Scuticociliatia</taxon>
        <taxon>Philasterida</taxon>
        <taxon>Pseudocohnilembidae</taxon>
        <taxon>Pseudocohnilembus</taxon>
    </lineage>
</organism>
<name>A0A0V0QTK4_PSEPJ</name>
<reference evidence="7 8" key="1">
    <citation type="journal article" date="2015" name="Sci. Rep.">
        <title>Genome of the facultative scuticociliatosis pathogen Pseudocohnilembus persalinus provides insight into its virulence through horizontal gene transfer.</title>
        <authorList>
            <person name="Xiong J."/>
            <person name="Wang G."/>
            <person name="Cheng J."/>
            <person name="Tian M."/>
            <person name="Pan X."/>
            <person name="Warren A."/>
            <person name="Jiang C."/>
            <person name="Yuan D."/>
            <person name="Miao W."/>
        </authorList>
    </citation>
    <scope>NUCLEOTIDE SEQUENCE [LARGE SCALE GENOMIC DNA]</scope>
    <source>
        <strain evidence="7">36N120E</strain>
    </source>
</reference>